<organism evidence="2 3">
    <name type="scientific">Hibiscus sabdariffa</name>
    <name type="common">roselle</name>
    <dbReference type="NCBI Taxonomy" id="183260"/>
    <lineage>
        <taxon>Eukaryota</taxon>
        <taxon>Viridiplantae</taxon>
        <taxon>Streptophyta</taxon>
        <taxon>Embryophyta</taxon>
        <taxon>Tracheophyta</taxon>
        <taxon>Spermatophyta</taxon>
        <taxon>Magnoliopsida</taxon>
        <taxon>eudicotyledons</taxon>
        <taxon>Gunneridae</taxon>
        <taxon>Pentapetalae</taxon>
        <taxon>rosids</taxon>
        <taxon>malvids</taxon>
        <taxon>Malvales</taxon>
        <taxon>Malvaceae</taxon>
        <taxon>Malvoideae</taxon>
        <taxon>Hibiscus</taxon>
    </lineage>
</organism>
<reference evidence="2 3" key="1">
    <citation type="journal article" date="2024" name="G3 (Bethesda)">
        <title>Genome assembly of Hibiscus sabdariffa L. provides insights into metabolisms of medicinal natural products.</title>
        <authorList>
            <person name="Kim T."/>
        </authorList>
    </citation>
    <scope>NUCLEOTIDE SEQUENCE [LARGE SCALE GENOMIC DNA]</scope>
    <source>
        <strain evidence="2">TK-2024</strain>
        <tissue evidence="2">Old leaves</tissue>
    </source>
</reference>
<gene>
    <name evidence="2" type="ORF">V6N12_045038</name>
</gene>
<evidence type="ECO:0000313" key="3">
    <source>
        <dbReference type="Proteomes" id="UP001472677"/>
    </source>
</evidence>
<dbReference type="Proteomes" id="UP001472677">
    <property type="component" value="Unassembled WGS sequence"/>
</dbReference>
<accession>A0ABR2G1N6</accession>
<dbReference type="EMBL" id="JBBPBM010000003">
    <property type="protein sequence ID" value="KAK8592946.1"/>
    <property type="molecule type" value="Genomic_DNA"/>
</dbReference>
<evidence type="ECO:0000256" key="1">
    <source>
        <dbReference type="SAM" id="MobiDB-lite"/>
    </source>
</evidence>
<protein>
    <submittedName>
        <fullName evidence="2">Uncharacterized protein</fullName>
    </submittedName>
</protein>
<name>A0ABR2G1N6_9ROSI</name>
<feature type="compositionally biased region" description="Basic and acidic residues" evidence="1">
    <location>
        <begin position="68"/>
        <end position="90"/>
    </location>
</feature>
<sequence>MSHSETYGSGLNQINWRQLFDANENQSLHYFPPRVNDGGITVKLPIEMFDGGRWFFNTSLKFIEHDGERSQKLGEKDHHKPFRASKEAYSKGKSALLR</sequence>
<evidence type="ECO:0000313" key="2">
    <source>
        <dbReference type="EMBL" id="KAK8592946.1"/>
    </source>
</evidence>
<comment type="caution">
    <text evidence="2">The sequence shown here is derived from an EMBL/GenBank/DDBJ whole genome shotgun (WGS) entry which is preliminary data.</text>
</comment>
<feature type="region of interest" description="Disordered" evidence="1">
    <location>
        <begin position="68"/>
        <end position="98"/>
    </location>
</feature>
<keyword evidence="3" id="KW-1185">Reference proteome</keyword>
<proteinExistence type="predicted"/>